<dbReference type="InterPro" id="IPR000270">
    <property type="entry name" value="PB1_dom"/>
</dbReference>
<dbReference type="Proteomes" id="UP001162131">
    <property type="component" value="Unassembled WGS sequence"/>
</dbReference>
<accession>A0AAU9JCE6</accession>
<evidence type="ECO:0000313" key="5">
    <source>
        <dbReference type="EMBL" id="CAG9321963.1"/>
    </source>
</evidence>
<keyword evidence="6" id="KW-1185">Reference proteome</keyword>
<comment type="caution">
    <text evidence="5">The sequence shown here is derived from an EMBL/GenBank/DDBJ whole genome shotgun (WGS) entry which is preliminary data.</text>
</comment>
<dbReference type="Gene3D" id="3.10.20.90">
    <property type="entry name" value="Phosphatidylinositol 3-kinase Catalytic Subunit, Chain A, domain 1"/>
    <property type="match status" value="1"/>
</dbReference>
<feature type="domain" description="RanBP2-type" evidence="4">
    <location>
        <begin position="119"/>
        <end position="138"/>
    </location>
</feature>
<dbReference type="Pfam" id="PF00564">
    <property type="entry name" value="PB1"/>
    <property type="match status" value="1"/>
</dbReference>
<protein>
    <recommendedName>
        <fullName evidence="4">RanBP2-type domain-containing protein</fullName>
    </recommendedName>
</protein>
<gene>
    <name evidence="5" type="ORF">BSTOLATCC_MIC30347</name>
</gene>
<proteinExistence type="predicted"/>
<reference evidence="5" key="1">
    <citation type="submission" date="2021-09" db="EMBL/GenBank/DDBJ databases">
        <authorList>
            <consortium name="AG Swart"/>
            <person name="Singh M."/>
            <person name="Singh A."/>
            <person name="Seah K."/>
            <person name="Emmerich C."/>
        </authorList>
    </citation>
    <scope>NUCLEOTIDE SEQUENCE</scope>
    <source>
        <strain evidence="5">ATCC30299</strain>
    </source>
</reference>
<dbReference type="PROSITE" id="PS01358">
    <property type="entry name" value="ZF_RANBP2_1"/>
    <property type="match status" value="1"/>
</dbReference>
<evidence type="ECO:0000313" key="6">
    <source>
        <dbReference type="Proteomes" id="UP001162131"/>
    </source>
</evidence>
<evidence type="ECO:0000256" key="1">
    <source>
        <dbReference type="ARBA" id="ARBA00022723"/>
    </source>
</evidence>
<keyword evidence="2" id="KW-0863">Zinc-finger</keyword>
<keyword evidence="1" id="KW-0479">Metal-binding</keyword>
<keyword evidence="3" id="KW-0862">Zinc</keyword>
<dbReference type="CDD" id="cd05992">
    <property type="entry name" value="PB1"/>
    <property type="match status" value="1"/>
</dbReference>
<dbReference type="EMBL" id="CAJZBQ010000030">
    <property type="protein sequence ID" value="CAG9321963.1"/>
    <property type="molecule type" value="Genomic_DNA"/>
</dbReference>
<evidence type="ECO:0000259" key="4">
    <source>
        <dbReference type="PROSITE" id="PS01358"/>
    </source>
</evidence>
<sequence>MMEVYTKFKGYFCIFPIPDRFEELYQMIINSYQLESGKFEIHYEDDDLGEISIDSDRAYEKALYQCTGQGIYLIIKEQFPPNRLSAQFNPTSPLTLPPPLIIKPKCICPTEKSISNKNWRCETCFSLNSYKFAKCPICGRSRNLKDLLCPQCNNYYAI</sequence>
<evidence type="ECO:0000256" key="3">
    <source>
        <dbReference type="ARBA" id="ARBA00022833"/>
    </source>
</evidence>
<organism evidence="5 6">
    <name type="scientific">Blepharisma stoltei</name>
    <dbReference type="NCBI Taxonomy" id="1481888"/>
    <lineage>
        <taxon>Eukaryota</taxon>
        <taxon>Sar</taxon>
        <taxon>Alveolata</taxon>
        <taxon>Ciliophora</taxon>
        <taxon>Postciliodesmatophora</taxon>
        <taxon>Heterotrichea</taxon>
        <taxon>Heterotrichida</taxon>
        <taxon>Blepharismidae</taxon>
        <taxon>Blepharisma</taxon>
    </lineage>
</organism>
<dbReference type="SUPFAM" id="SSF54277">
    <property type="entry name" value="CAD &amp; PB1 domains"/>
    <property type="match status" value="1"/>
</dbReference>
<dbReference type="AlphaFoldDB" id="A0AAU9JCE6"/>
<name>A0AAU9JCE6_9CILI</name>
<dbReference type="InterPro" id="IPR001876">
    <property type="entry name" value="Znf_RanBP2"/>
</dbReference>
<dbReference type="GO" id="GO:0008270">
    <property type="term" value="F:zinc ion binding"/>
    <property type="evidence" value="ECO:0007669"/>
    <property type="project" value="UniProtKB-KW"/>
</dbReference>
<evidence type="ECO:0000256" key="2">
    <source>
        <dbReference type="ARBA" id="ARBA00022771"/>
    </source>
</evidence>